<accession>A0A0J7JGF6</accession>
<dbReference type="AlphaFoldDB" id="A0A0J7JGF6"/>
<dbReference type="PATRIC" id="fig|1658765.3.peg.3253"/>
<organism evidence="1 2">
    <name type="scientific">Marinobacter subterrani</name>
    <dbReference type="NCBI Taxonomy" id="1658765"/>
    <lineage>
        <taxon>Bacteria</taxon>
        <taxon>Pseudomonadati</taxon>
        <taxon>Pseudomonadota</taxon>
        <taxon>Gammaproteobacteria</taxon>
        <taxon>Pseudomonadales</taxon>
        <taxon>Marinobacteraceae</taxon>
        <taxon>Marinobacter</taxon>
    </lineage>
</organism>
<sequence>MPPDGASSAERKAAEHAAEVFSSLEVEDLILDMGSAIGHGFSNLELSWGRDGSLRYIEQPQLRPQSWFRLHPDDQNQLTLRDMSLTGAPLWPLGWVQHRHKAKPGYIARSGLHRMLVWPYLFQNYALGDLAQLLEIYGMPARVGKYPRNASDKEKATLLRAVVTLGQNAAGIIPEGMAIDFLEAAQGRADVYVAMMNWCERAKAKAILGGTLTSGTGEGTNTNALGNVHERGQASLIRSDVRQYAGTIRRDILWPMACLNYGIEKVNRARASTSTWARPRTTRRCRSHCRCLSTWVRASPPGGCMSAPAFPERLTTTKCCSRNRSRRPLA</sequence>
<dbReference type="InterPro" id="IPR009279">
    <property type="entry name" value="Portal_Mu"/>
</dbReference>
<keyword evidence="2" id="KW-1185">Reference proteome</keyword>
<comment type="caution">
    <text evidence="1">The sequence shown here is derived from an EMBL/GenBank/DDBJ whole genome shotgun (WGS) entry which is preliminary data.</text>
</comment>
<dbReference type="EMBL" id="LFBU01000001">
    <property type="protein sequence ID" value="KMQ77009.1"/>
    <property type="molecule type" value="Genomic_DNA"/>
</dbReference>
<dbReference type="Pfam" id="PF06074">
    <property type="entry name" value="Portal_Mu"/>
    <property type="match status" value="1"/>
</dbReference>
<dbReference type="Proteomes" id="UP000036102">
    <property type="component" value="Unassembled WGS sequence"/>
</dbReference>
<name>A0A0J7JGF6_9GAMM</name>
<dbReference type="STRING" id="1658765.Msub_13224"/>
<proteinExistence type="predicted"/>
<evidence type="ECO:0008006" key="3">
    <source>
        <dbReference type="Google" id="ProtNLM"/>
    </source>
</evidence>
<reference evidence="1 2" key="1">
    <citation type="submission" date="2015-06" db="EMBL/GenBank/DDBJ databases">
        <title>Marinobacter subterrani, a genetically tractable neutrophilic iron-oxidizing strain isolated from the Soudan Iron Mine.</title>
        <authorList>
            <person name="Bonis B.M."/>
            <person name="Gralnick J.A."/>
        </authorList>
    </citation>
    <scope>NUCLEOTIDE SEQUENCE [LARGE SCALE GENOMIC DNA]</scope>
    <source>
        <strain evidence="1 2">JG233</strain>
    </source>
</reference>
<evidence type="ECO:0000313" key="1">
    <source>
        <dbReference type="EMBL" id="KMQ77009.1"/>
    </source>
</evidence>
<protein>
    <recommendedName>
        <fullName evidence="3">Mu-like prophage protein gp29</fullName>
    </recommendedName>
</protein>
<evidence type="ECO:0000313" key="2">
    <source>
        <dbReference type="Proteomes" id="UP000036102"/>
    </source>
</evidence>
<gene>
    <name evidence="1" type="ORF">Msub_13224</name>
</gene>